<feature type="chain" id="PRO_5015592320" evidence="1">
    <location>
        <begin position="25"/>
        <end position="184"/>
    </location>
</feature>
<evidence type="ECO:0000259" key="2">
    <source>
        <dbReference type="Pfam" id="PF13568"/>
    </source>
</evidence>
<feature type="domain" description="Outer membrane protein beta-barrel" evidence="2">
    <location>
        <begin position="22"/>
        <end position="164"/>
    </location>
</feature>
<reference evidence="3 4" key="1">
    <citation type="submission" date="2018-03" db="EMBL/GenBank/DDBJ databases">
        <title>Genomic Encyclopedia of Archaeal and Bacterial Type Strains, Phase II (KMG-II): from individual species to whole genera.</title>
        <authorList>
            <person name="Goeker M."/>
        </authorList>
    </citation>
    <scope>NUCLEOTIDE SEQUENCE [LARGE SCALE GENOMIC DNA]</scope>
    <source>
        <strain evidence="3 4">DSM 27929</strain>
    </source>
</reference>
<dbReference type="Proteomes" id="UP000238157">
    <property type="component" value="Unassembled WGS sequence"/>
</dbReference>
<keyword evidence="1" id="KW-0732">Signal</keyword>
<accession>A0A2T0WLT2</accession>
<evidence type="ECO:0000256" key="1">
    <source>
        <dbReference type="SAM" id="SignalP"/>
    </source>
</evidence>
<dbReference type="EMBL" id="PVTR01000006">
    <property type="protein sequence ID" value="PRY87656.1"/>
    <property type="molecule type" value="Genomic_DNA"/>
</dbReference>
<gene>
    <name evidence="3" type="ORF">CLW00_106284</name>
</gene>
<dbReference type="AlphaFoldDB" id="A0A2T0WLT2"/>
<comment type="caution">
    <text evidence="3">The sequence shown here is derived from an EMBL/GenBank/DDBJ whole genome shotgun (WGS) entry which is preliminary data.</text>
</comment>
<dbReference type="SUPFAM" id="SSF56925">
    <property type="entry name" value="OMPA-like"/>
    <property type="match status" value="1"/>
</dbReference>
<dbReference type="OrthoDB" id="947434at2"/>
<protein>
    <submittedName>
        <fullName evidence="3">Outer membrane protein with beta-barrel domain</fullName>
    </submittedName>
</protein>
<evidence type="ECO:0000313" key="4">
    <source>
        <dbReference type="Proteomes" id="UP000238157"/>
    </source>
</evidence>
<name>A0A2T0WLT2_9BACT</name>
<keyword evidence="4" id="KW-1185">Reference proteome</keyword>
<dbReference type="Pfam" id="PF13568">
    <property type="entry name" value="OMP_b-brl_2"/>
    <property type="match status" value="1"/>
</dbReference>
<evidence type="ECO:0000313" key="3">
    <source>
        <dbReference type="EMBL" id="PRY87656.1"/>
    </source>
</evidence>
<organism evidence="3 4">
    <name type="scientific">Mongoliibacter ruber</name>
    <dbReference type="NCBI Taxonomy" id="1750599"/>
    <lineage>
        <taxon>Bacteria</taxon>
        <taxon>Pseudomonadati</taxon>
        <taxon>Bacteroidota</taxon>
        <taxon>Cytophagia</taxon>
        <taxon>Cytophagales</taxon>
        <taxon>Cyclobacteriaceae</taxon>
        <taxon>Mongoliibacter</taxon>
    </lineage>
</organism>
<proteinExistence type="predicted"/>
<dbReference type="InterPro" id="IPR011250">
    <property type="entry name" value="OMP/PagP_B-barrel"/>
</dbReference>
<dbReference type="InterPro" id="IPR025665">
    <property type="entry name" value="Beta-barrel_OMP_2"/>
</dbReference>
<sequence length="184" mass="20413">MNMKKLLLLSFVIFGLMTTQNLFAQVGLRTGINVANLNGYSFDSRVAFRAGAYYGFELMDKIKVEPGLYFSQKGIKSDVEAVNDRLSYIDVPVVVRYGVTEKLNVFAGPQASVLAARRFEGPDGVSRATSTIRGYDLAAVLGVAYEIYNGVGIQVGYDFGLIDLNYFDTNVKSRVFHFSVNRNF</sequence>
<feature type="signal peptide" evidence="1">
    <location>
        <begin position="1"/>
        <end position="24"/>
    </location>
</feature>